<dbReference type="InterPro" id="IPR006119">
    <property type="entry name" value="Resolv_N"/>
</dbReference>
<dbReference type="PANTHER" id="PTHR30461">
    <property type="entry name" value="DNA-INVERTASE FROM LAMBDOID PROPHAGE"/>
    <property type="match status" value="1"/>
</dbReference>
<feature type="coiled-coil region" evidence="1">
    <location>
        <begin position="439"/>
        <end position="473"/>
    </location>
</feature>
<dbReference type="Pfam" id="PF13408">
    <property type="entry name" value="Zn_ribbon_recom"/>
    <property type="match status" value="1"/>
</dbReference>
<dbReference type="InterPro" id="IPR050639">
    <property type="entry name" value="SSR_resolvase"/>
</dbReference>
<dbReference type="PROSITE" id="PS51736">
    <property type="entry name" value="RECOMBINASES_3"/>
    <property type="match status" value="1"/>
</dbReference>
<evidence type="ECO:0000313" key="5">
    <source>
        <dbReference type="Proteomes" id="UP000512167"/>
    </source>
</evidence>
<dbReference type="InterPro" id="IPR011109">
    <property type="entry name" value="DNA_bind_recombinase_dom"/>
</dbReference>
<organism evidence="4 5">
    <name type="scientific">Hujiaoplasma nucleasis</name>
    <dbReference type="NCBI Taxonomy" id="2725268"/>
    <lineage>
        <taxon>Bacteria</taxon>
        <taxon>Bacillati</taxon>
        <taxon>Mycoplasmatota</taxon>
        <taxon>Mollicutes</taxon>
        <taxon>Candidatus Izemoplasmatales</taxon>
        <taxon>Hujiaoplasmataceae</taxon>
        <taxon>Hujiaoplasma</taxon>
    </lineage>
</organism>
<keyword evidence="5" id="KW-1185">Reference proteome</keyword>
<protein>
    <submittedName>
        <fullName evidence="4">Recombinase family protein</fullName>
    </submittedName>
</protein>
<dbReference type="PROSITE" id="PS51737">
    <property type="entry name" value="RECOMBINASE_DNA_BIND"/>
    <property type="match status" value="1"/>
</dbReference>
<dbReference type="GO" id="GO:0000150">
    <property type="term" value="F:DNA strand exchange activity"/>
    <property type="evidence" value="ECO:0007669"/>
    <property type="project" value="InterPro"/>
</dbReference>
<feature type="domain" description="Recombinase" evidence="3">
    <location>
        <begin position="183"/>
        <end position="310"/>
    </location>
</feature>
<feature type="domain" description="Resolvase/invertase-type recombinase catalytic" evidence="2">
    <location>
        <begin position="26"/>
        <end position="174"/>
    </location>
</feature>
<dbReference type="SMART" id="SM00857">
    <property type="entry name" value="Resolvase"/>
    <property type="match status" value="1"/>
</dbReference>
<dbReference type="Proteomes" id="UP000512167">
    <property type="component" value="Chromosome"/>
</dbReference>
<dbReference type="SUPFAM" id="SSF53041">
    <property type="entry name" value="Resolvase-like"/>
    <property type="match status" value="1"/>
</dbReference>
<dbReference type="Pfam" id="PF00239">
    <property type="entry name" value="Resolvase"/>
    <property type="match status" value="1"/>
</dbReference>
<evidence type="ECO:0000259" key="2">
    <source>
        <dbReference type="PROSITE" id="PS51736"/>
    </source>
</evidence>
<dbReference type="Pfam" id="PF07508">
    <property type="entry name" value="Recombinase"/>
    <property type="match status" value="1"/>
</dbReference>
<keyword evidence="1" id="KW-0175">Coiled coil</keyword>
<dbReference type="EMBL" id="CP051151">
    <property type="protein sequence ID" value="QLY39396.1"/>
    <property type="molecule type" value="Genomic_DNA"/>
</dbReference>
<dbReference type="InterPro" id="IPR036162">
    <property type="entry name" value="Resolvase-like_N_sf"/>
</dbReference>
<dbReference type="GO" id="GO:0003677">
    <property type="term" value="F:DNA binding"/>
    <property type="evidence" value="ECO:0007669"/>
    <property type="project" value="InterPro"/>
</dbReference>
<dbReference type="PANTHER" id="PTHR30461:SF23">
    <property type="entry name" value="DNA RECOMBINASE-RELATED"/>
    <property type="match status" value="1"/>
</dbReference>
<evidence type="ECO:0000256" key="1">
    <source>
        <dbReference type="SAM" id="Coils"/>
    </source>
</evidence>
<accession>A0A7L6MZH8</accession>
<sequence>MPKVTVIPSTINPITQMPIHENHVKKVVAYARVSTNSDEQYTSYEAQVNFYKKHIQEKPDWEYTGVYADEGLSGTTTKKRTEFNRMIKDALNGKINLIITKSISRFARNTLDTISYVRKLKAKGIEVFFEKENLWTLDSKSELILTIMASIAQEESRSISQNVTWGKRVGFQEGKVSFAYKRFLGYKKEDDKIVIDEDQANVVRLIYRMFLVEGKTPTGIARNLKLQHIKTPSGKSTNWTKNTVTSILTNEKYKGDALLQKTYTVNYLEHTKAVNTGQIPQYYVENNHPAIIDRDTWEQVQIEMKRRDKLGVHYSSSDVFASKLICEDCGGFYGKKKWHTNTKYERFVYQCNSKFHKGKDKCKTPHLKEEYIKQKFIQSYNIMMEEKERIIQDVKDIIKLLNDTKDIESEIAKLDYELEIVSKHANKLVKENSKTGISFEYYNRKYKDIQNRYEELKIKRDDLINTKMNKENQAIKMRTYLNNIIQSEDELMQWNESVWMLMVESAVVHRDSSITFRYKNSEEIEVR</sequence>
<proteinExistence type="predicted"/>
<name>A0A7L6MZH8_9MOLU</name>
<dbReference type="InterPro" id="IPR025827">
    <property type="entry name" value="Zn_ribbon_recom_dom"/>
</dbReference>
<dbReference type="InterPro" id="IPR038109">
    <property type="entry name" value="DNA_bind_recomb_sf"/>
</dbReference>
<dbReference type="CDD" id="cd00338">
    <property type="entry name" value="Ser_Recombinase"/>
    <property type="match status" value="1"/>
</dbReference>
<dbReference type="Gene3D" id="3.90.1750.20">
    <property type="entry name" value="Putative Large Serine Recombinase, Chain B, Domain 2"/>
    <property type="match status" value="1"/>
</dbReference>
<gene>
    <name evidence="4" type="ORF">HF295_00390</name>
</gene>
<reference evidence="4 5" key="1">
    <citation type="submission" date="2020-04" db="EMBL/GenBank/DDBJ databases">
        <authorList>
            <person name="Zheng R.K."/>
            <person name="Sun C.M."/>
        </authorList>
    </citation>
    <scope>NUCLEOTIDE SEQUENCE [LARGE SCALE GENOMIC DNA]</scope>
    <source>
        <strain evidence="5">zrk29</strain>
    </source>
</reference>
<dbReference type="AlphaFoldDB" id="A0A7L6MZH8"/>
<evidence type="ECO:0000259" key="3">
    <source>
        <dbReference type="PROSITE" id="PS51737"/>
    </source>
</evidence>
<dbReference type="Gene3D" id="3.40.50.1390">
    <property type="entry name" value="Resolvase, N-terminal catalytic domain"/>
    <property type="match status" value="1"/>
</dbReference>
<evidence type="ECO:0000313" key="4">
    <source>
        <dbReference type="EMBL" id="QLY39396.1"/>
    </source>
</evidence>
<dbReference type="KEGG" id="tbk:HF295_00390"/>